<feature type="domain" description="PepSY" evidence="3">
    <location>
        <begin position="114"/>
        <end position="174"/>
    </location>
</feature>
<dbReference type="AlphaFoldDB" id="C7MI32"/>
<dbReference type="EMBL" id="CP001643">
    <property type="protein sequence ID" value="ACU84458.1"/>
    <property type="molecule type" value="Genomic_DNA"/>
</dbReference>
<keyword evidence="2" id="KW-0732">Signal</keyword>
<accession>C7MI32</accession>
<dbReference type="PATRIC" id="fig|446465.5.peg.580"/>
<evidence type="ECO:0000313" key="5">
    <source>
        <dbReference type="Proteomes" id="UP000001919"/>
    </source>
</evidence>
<dbReference type="KEGG" id="bfa:Bfae_05920"/>
<dbReference type="Gene3D" id="3.10.450.40">
    <property type="match status" value="2"/>
</dbReference>
<protein>
    <submittedName>
        <fullName evidence="4">Peptidase propeptide domain-containing protein</fullName>
    </submittedName>
</protein>
<evidence type="ECO:0000256" key="2">
    <source>
        <dbReference type="SAM" id="SignalP"/>
    </source>
</evidence>
<feature type="region of interest" description="Disordered" evidence="1">
    <location>
        <begin position="25"/>
        <end position="122"/>
    </location>
</feature>
<feature type="domain" description="PepSY" evidence="3">
    <location>
        <begin position="191"/>
        <end position="244"/>
    </location>
</feature>
<feature type="chain" id="PRO_5039205812" evidence="2">
    <location>
        <begin position="30"/>
        <end position="247"/>
    </location>
</feature>
<evidence type="ECO:0000259" key="3">
    <source>
        <dbReference type="Pfam" id="PF03413"/>
    </source>
</evidence>
<organism evidence="4 5">
    <name type="scientific">Brachybacterium faecium (strain ATCC 43885 / DSM 4810 / JCM 11609 / LMG 19847 / NBRC 14762 / NCIMB 9860 / 6-10)</name>
    <dbReference type="NCBI Taxonomy" id="446465"/>
    <lineage>
        <taxon>Bacteria</taxon>
        <taxon>Bacillati</taxon>
        <taxon>Actinomycetota</taxon>
        <taxon>Actinomycetes</taxon>
        <taxon>Micrococcales</taxon>
        <taxon>Dermabacteraceae</taxon>
        <taxon>Brachybacterium</taxon>
    </lineage>
</organism>
<dbReference type="InterPro" id="IPR025711">
    <property type="entry name" value="PepSY"/>
</dbReference>
<sequence>MTVRRGLWTRTAALAAGTMLALGAAGCGAADDGDTDTDAPDTSASDTDDGGADEGTADDGAADDSSDDGGADDSSDDGGADDSSDDGGATDDSSDASADDYGPDTDLRTDAPPVAAADAVQTAQQEVGDGILHAVELDYDEDDAAWQWDVKILAGSTDHKVIIDAVSGDVVADESEETDDQEQAVDLEDPMTYDDALEKATAEVDGELRGWKLEYDDGMIQYQFDLTSGADEQEVTVDAETGDVTVD</sequence>
<name>C7MI32_BRAFD</name>
<dbReference type="Proteomes" id="UP000001919">
    <property type="component" value="Chromosome"/>
</dbReference>
<feature type="compositionally biased region" description="Acidic residues" evidence="1">
    <location>
        <begin position="46"/>
        <end position="103"/>
    </location>
</feature>
<feature type="compositionally biased region" description="Low complexity" evidence="1">
    <location>
        <begin position="110"/>
        <end position="122"/>
    </location>
</feature>
<evidence type="ECO:0000313" key="4">
    <source>
        <dbReference type="EMBL" id="ACU84458.1"/>
    </source>
</evidence>
<evidence type="ECO:0000256" key="1">
    <source>
        <dbReference type="SAM" id="MobiDB-lite"/>
    </source>
</evidence>
<dbReference type="HOGENOM" id="CLU_1096991_0_0_11"/>
<reference evidence="4 5" key="1">
    <citation type="journal article" date="2009" name="Stand. Genomic Sci.">
        <title>Complete genome sequence of Brachybacterium faecium type strain (Schefferle 6-10).</title>
        <authorList>
            <person name="Lapidus A."/>
            <person name="Pukall R."/>
            <person name="Labuttii K."/>
            <person name="Copeland A."/>
            <person name="Del Rio T.G."/>
            <person name="Nolan M."/>
            <person name="Chen F."/>
            <person name="Lucas S."/>
            <person name="Tice H."/>
            <person name="Cheng J.F."/>
            <person name="Bruce D."/>
            <person name="Goodwin L."/>
            <person name="Pitluck S."/>
            <person name="Rohde M."/>
            <person name="Goker M."/>
            <person name="Pati A."/>
            <person name="Ivanova N."/>
            <person name="Mavrommatis K."/>
            <person name="Chen A."/>
            <person name="Palaniappan K."/>
            <person name="D'haeseleer P."/>
            <person name="Chain P."/>
            <person name="Bristow J."/>
            <person name="Eisen J.A."/>
            <person name="Markowitz V."/>
            <person name="Hugenholtz P."/>
            <person name="Kyrpides N.C."/>
            <person name="Klenk H.P."/>
        </authorList>
    </citation>
    <scope>NUCLEOTIDE SEQUENCE [LARGE SCALE GENOMIC DNA]</scope>
    <source>
        <strain evidence="5">ATCC 43885 / DSM 4810 / JCM 11609 / LMG 19847 / NBRC 14762 / NCIMB 9860 / 6-10</strain>
    </source>
</reference>
<gene>
    <name evidence="4" type="ordered locus">Bfae_05920</name>
</gene>
<feature type="signal peptide" evidence="2">
    <location>
        <begin position="1"/>
        <end position="29"/>
    </location>
</feature>
<dbReference type="eggNOG" id="COG3212">
    <property type="taxonomic scope" value="Bacteria"/>
</dbReference>
<dbReference type="OrthoDB" id="4732507at2"/>
<keyword evidence="5" id="KW-1185">Reference proteome</keyword>
<dbReference type="Pfam" id="PF03413">
    <property type="entry name" value="PepSY"/>
    <property type="match status" value="2"/>
</dbReference>
<dbReference type="PROSITE" id="PS51257">
    <property type="entry name" value="PROKAR_LIPOPROTEIN"/>
    <property type="match status" value="1"/>
</dbReference>
<proteinExistence type="predicted"/>
<dbReference type="STRING" id="446465.Bfae_05920"/>